<keyword evidence="6" id="KW-1185">Reference proteome</keyword>
<dbReference type="GO" id="GO:0004651">
    <property type="term" value="F:polynucleotide 5'-phosphatase activity"/>
    <property type="evidence" value="ECO:0007669"/>
    <property type="project" value="InterPro"/>
</dbReference>
<dbReference type="InterPro" id="IPR033469">
    <property type="entry name" value="CYTH-like_dom_sf"/>
</dbReference>
<gene>
    <name evidence="5" type="ORF">PPERSA_07086</name>
</gene>
<proteinExistence type="predicted"/>
<dbReference type="SUPFAM" id="SSF55154">
    <property type="entry name" value="CYTH-like phosphatases"/>
    <property type="match status" value="1"/>
</dbReference>
<dbReference type="GO" id="GO:0006397">
    <property type="term" value="P:mRNA processing"/>
    <property type="evidence" value="ECO:0007669"/>
    <property type="project" value="UniProtKB-KW"/>
</dbReference>
<dbReference type="GO" id="GO:0140818">
    <property type="term" value="F:mRNA 5'-triphosphate monophosphatase activity"/>
    <property type="evidence" value="ECO:0007669"/>
    <property type="project" value="UniProtKB-EC"/>
</dbReference>
<dbReference type="InParanoid" id="A0A0V0QXG1"/>
<evidence type="ECO:0000313" key="6">
    <source>
        <dbReference type="Proteomes" id="UP000054937"/>
    </source>
</evidence>
<name>A0A0V0QXG1_PSEPJ</name>
<evidence type="ECO:0000256" key="3">
    <source>
        <dbReference type="ARBA" id="ARBA00035028"/>
    </source>
</evidence>
<dbReference type="Gene3D" id="3.20.100.10">
    <property type="entry name" value="mRNA triphosphatase Cet1-like"/>
    <property type="match status" value="1"/>
</dbReference>
<evidence type="ECO:0000256" key="1">
    <source>
        <dbReference type="ARBA" id="ARBA00022664"/>
    </source>
</evidence>
<keyword evidence="2" id="KW-0378">Hydrolase</keyword>
<accession>A0A0V0QXG1</accession>
<sequence length="450" mass="53813">MHTQPPKMLVDTSNQINPWVRIKESNALYKLTNFMLEQIHRFKNEPNKENVNYEIEARLGKLVLKNPDYSNPEIATVVNSLQFIENYISPQGLIIINDLPLHTYLKFEPDIFAAHFDQTAEYFKFLEKEAKNFREQQQKQQQNPKQSQQNENKYNFIFNSIKQEPQLATVTKNEQESDIILDIFFENGQRISYYLTQERFNCIKKEKITDSVTGFDIMRNKLQYRIQSKKEIVQKDVLNNLLEFIESNNMSLFRIKNRQAYRFQFMEFSFTEVMEVSKNNNNYGFIELEEMILNNIGDTYNLSKQILKFFQAFYYKKNDDLFSKQREIEVEIYDISSFLHDSPKIIEMKLRAFLKNIEVLYQIPDGCLNQGVYQELFQQKYFEQERVRQLKQNQQQNGNGNQNAQQNQQVNQNFVEPLFLVPEIGSYGFKDFYRFAFNKFIPDTYTINKE</sequence>
<evidence type="ECO:0000313" key="5">
    <source>
        <dbReference type="EMBL" id="KRX06923.1"/>
    </source>
</evidence>
<comment type="caution">
    <text evidence="5">The sequence shown here is derived from an EMBL/GenBank/DDBJ whole genome shotgun (WGS) entry which is preliminary data.</text>
</comment>
<dbReference type="EC" id="3.6.1.74" evidence="3"/>
<dbReference type="InterPro" id="IPR037009">
    <property type="entry name" value="mRNA_triPase_Cet1_sf"/>
</dbReference>
<dbReference type="AlphaFoldDB" id="A0A0V0QXG1"/>
<protein>
    <recommendedName>
        <fullName evidence="3">mRNA 5'-phosphatase</fullName>
        <ecNumber evidence="3">3.6.1.74</ecNumber>
    </recommendedName>
</protein>
<organism evidence="5 6">
    <name type="scientific">Pseudocohnilembus persalinus</name>
    <name type="common">Ciliate</name>
    <dbReference type="NCBI Taxonomy" id="266149"/>
    <lineage>
        <taxon>Eukaryota</taxon>
        <taxon>Sar</taxon>
        <taxon>Alveolata</taxon>
        <taxon>Ciliophora</taxon>
        <taxon>Intramacronucleata</taxon>
        <taxon>Oligohymenophorea</taxon>
        <taxon>Scuticociliatia</taxon>
        <taxon>Philasterida</taxon>
        <taxon>Pseudocohnilembidae</taxon>
        <taxon>Pseudocohnilembus</taxon>
    </lineage>
</organism>
<evidence type="ECO:0000256" key="2">
    <source>
        <dbReference type="ARBA" id="ARBA00022801"/>
    </source>
</evidence>
<dbReference type="EMBL" id="LDAU01000090">
    <property type="protein sequence ID" value="KRX06923.1"/>
    <property type="molecule type" value="Genomic_DNA"/>
</dbReference>
<comment type="catalytic activity">
    <reaction evidence="4">
        <text>a 5'-end triphospho-ribonucleoside in mRNA + H2O = a 5'-end diphospho-ribonucleoside in mRNA + phosphate + H(+)</text>
        <dbReference type="Rhea" id="RHEA:67004"/>
        <dbReference type="Rhea" id="RHEA-COMP:17164"/>
        <dbReference type="Rhea" id="RHEA-COMP:17165"/>
        <dbReference type="ChEBI" id="CHEBI:15377"/>
        <dbReference type="ChEBI" id="CHEBI:15378"/>
        <dbReference type="ChEBI" id="CHEBI:43474"/>
        <dbReference type="ChEBI" id="CHEBI:167616"/>
        <dbReference type="ChEBI" id="CHEBI:167618"/>
        <dbReference type="EC" id="3.6.1.74"/>
    </reaction>
    <physiologicalReaction direction="left-to-right" evidence="4">
        <dbReference type="Rhea" id="RHEA:67005"/>
    </physiologicalReaction>
</comment>
<reference evidence="5 6" key="1">
    <citation type="journal article" date="2015" name="Sci. Rep.">
        <title>Genome of the facultative scuticociliatosis pathogen Pseudocohnilembus persalinus provides insight into its virulence through horizontal gene transfer.</title>
        <authorList>
            <person name="Xiong J."/>
            <person name="Wang G."/>
            <person name="Cheng J."/>
            <person name="Tian M."/>
            <person name="Pan X."/>
            <person name="Warren A."/>
            <person name="Jiang C."/>
            <person name="Yuan D."/>
            <person name="Miao W."/>
        </authorList>
    </citation>
    <scope>NUCLEOTIDE SEQUENCE [LARGE SCALE GENOMIC DNA]</scope>
    <source>
        <strain evidence="5">36N120E</strain>
    </source>
</reference>
<dbReference type="Proteomes" id="UP000054937">
    <property type="component" value="Unassembled WGS sequence"/>
</dbReference>
<keyword evidence="1" id="KW-0507">mRNA processing</keyword>
<evidence type="ECO:0000256" key="4">
    <source>
        <dbReference type="ARBA" id="ARBA00047740"/>
    </source>
</evidence>